<proteinExistence type="predicted"/>
<evidence type="ECO:0000313" key="2">
    <source>
        <dbReference type="Proteomes" id="UP000593952"/>
    </source>
</evidence>
<organism evidence="1 2">
    <name type="scientific">Burkholderia phage Maja</name>
    <dbReference type="NCBI Taxonomy" id="2767571"/>
    <lineage>
        <taxon>Viruses</taxon>
        <taxon>Duplodnaviria</taxon>
        <taxon>Heunggongvirae</taxon>
        <taxon>Uroviricota</taxon>
        <taxon>Caudoviricetes</taxon>
        <taxon>Lindbergviridae</taxon>
        <taxon>Gladiolivirus</taxon>
        <taxon>Gladiolivirus maja</taxon>
    </lineage>
</organism>
<reference evidence="1 2" key="1">
    <citation type="submission" date="2020-07" db="EMBL/GenBank/DDBJ databases">
        <title>Complete genome sequence of Burkholderia gladioli phage Maja.</title>
        <authorList>
            <person name="Yu Z."/>
            <person name="Yao G.W."/>
            <person name="Guadalupe Vizoso-Pinto M."/>
            <person name="Sun L."/>
            <person name="Le T."/>
            <person name="Gonzalez C."/>
            <person name="Young R."/>
            <person name="Liu M."/>
        </authorList>
    </citation>
    <scope>NUCLEOTIDE SEQUENCE [LARGE SCALE GENOMIC DNA]</scope>
</reference>
<keyword evidence="2" id="KW-1185">Reference proteome</keyword>
<evidence type="ECO:0000313" key="1">
    <source>
        <dbReference type="EMBL" id="QOV06231.1"/>
    </source>
</evidence>
<accession>A0A7S6R755</accession>
<dbReference type="Proteomes" id="UP000593952">
    <property type="component" value="Segment"/>
</dbReference>
<dbReference type="EMBL" id="MT708549">
    <property type="protein sequence ID" value="QOV06231.1"/>
    <property type="molecule type" value="Genomic_DNA"/>
</dbReference>
<sequence>MKIESKVHQSLSGRSVRAFDMKNGKADYKLTDAAVRELAKFGLVFDHATVKRQIELLHEGGVATQAFDSAYVPPTTQASIPTPIQFLQQWLPGFVNVLTAARKIDEILGIKTVGSWEDQEIVQSLIEPAGTAVEYGDLTNIPLASWNPNFERRTIVRGEMGIQVGLLEEGRASAMRINSAEVKRQGAAVQLEIMRNAIGFYGWEGKNGNRTFGFLNDPGLLPAIASTTPGGWISGGSSAFQGIVGDLRLMLITLRTQSEDNIDPEDVDITLVLPMNKVDMLSVVTDLGISVRDWLKQTYPRVRVMSAPELQGGNPDDGKDIAYMFLDSVDTSIDGSTDGGDTWAQLVQSKFVTLGVEKRVKNYVEAYSNATAGVMLKRPWAVVRMIGI</sequence>
<gene>
    <name evidence="1" type="ORF">CPT_Maja_011</name>
</gene>
<protein>
    <submittedName>
        <fullName evidence="1">Major capsid protein</fullName>
    </submittedName>
</protein>
<name>A0A7S6R755_9CAUD</name>